<evidence type="ECO:0000313" key="2">
    <source>
        <dbReference type="EMBL" id="GER37088.1"/>
    </source>
</evidence>
<comment type="caution">
    <text evidence="2">The sequence shown here is derived from an EMBL/GenBank/DDBJ whole genome shotgun (WGS) entry which is preliminary data.</text>
</comment>
<keyword evidence="1" id="KW-0812">Transmembrane</keyword>
<gene>
    <name evidence="2" type="ORF">STAS_13477</name>
</gene>
<keyword evidence="1" id="KW-1133">Transmembrane helix</keyword>
<dbReference type="EMBL" id="BKCP01005283">
    <property type="protein sequence ID" value="GER37088.1"/>
    <property type="molecule type" value="Genomic_DNA"/>
</dbReference>
<dbReference type="AlphaFoldDB" id="A0A5A7PWR3"/>
<dbReference type="Proteomes" id="UP000325081">
    <property type="component" value="Unassembled WGS sequence"/>
</dbReference>
<evidence type="ECO:0000313" key="3">
    <source>
        <dbReference type="Proteomes" id="UP000325081"/>
    </source>
</evidence>
<proteinExistence type="predicted"/>
<protein>
    <submittedName>
        <fullName evidence="2">Glycerol-3-phosphate dehydrogenase [NAD(P)+]</fullName>
    </submittedName>
</protein>
<name>A0A5A7PWR3_STRAF</name>
<sequence>MRRVAQGVNKEEWRRRKISSFGVQGRKEGAAGLSAGYGVVQLGCEGKLPHNFLVKGRELPYNFLVKERKLPRKFLVKGRELPLNVGVILEHLDDKDDYTPLAMKVRVAHLILRRRRTFCSPSSNKSQVGFATGAGLRLRSCDVHIGDRADDPGRCSHRHKWMLLLCGLRSKFRVFIYSAPTTLGLVFIYWTAYSIYSYKYYFVKLLFKALGILLASRESEVFVSCYEVNIKACIHSFFT</sequence>
<feature type="transmembrane region" description="Helical" evidence="1">
    <location>
        <begin position="174"/>
        <end position="192"/>
    </location>
</feature>
<accession>A0A5A7PWR3</accession>
<reference evidence="3" key="1">
    <citation type="journal article" date="2019" name="Curr. Biol.">
        <title>Genome Sequence of Striga asiatica Provides Insight into the Evolution of Plant Parasitism.</title>
        <authorList>
            <person name="Yoshida S."/>
            <person name="Kim S."/>
            <person name="Wafula E.K."/>
            <person name="Tanskanen J."/>
            <person name="Kim Y.M."/>
            <person name="Honaas L."/>
            <person name="Yang Z."/>
            <person name="Spallek T."/>
            <person name="Conn C.E."/>
            <person name="Ichihashi Y."/>
            <person name="Cheong K."/>
            <person name="Cui S."/>
            <person name="Der J.P."/>
            <person name="Gundlach H."/>
            <person name="Jiao Y."/>
            <person name="Hori C."/>
            <person name="Ishida J.K."/>
            <person name="Kasahara H."/>
            <person name="Kiba T."/>
            <person name="Kim M.S."/>
            <person name="Koo N."/>
            <person name="Laohavisit A."/>
            <person name="Lee Y.H."/>
            <person name="Lumba S."/>
            <person name="McCourt P."/>
            <person name="Mortimer J.C."/>
            <person name="Mutuku J.M."/>
            <person name="Nomura T."/>
            <person name="Sasaki-Sekimoto Y."/>
            <person name="Seto Y."/>
            <person name="Wang Y."/>
            <person name="Wakatake T."/>
            <person name="Sakakibara H."/>
            <person name="Demura T."/>
            <person name="Yamaguchi S."/>
            <person name="Yoneyama K."/>
            <person name="Manabe R.I."/>
            <person name="Nelson D.C."/>
            <person name="Schulman A.H."/>
            <person name="Timko M.P."/>
            <person name="dePamphilis C.W."/>
            <person name="Choi D."/>
            <person name="Shirasu K."/>
        </authorList>
    </citation>
    <scope>NUCLEOTIDE SEQUENCE [LARGE SCALE GENOMIC DNA]</scope>
    <source>
        <strain evidence="3">cv. UVA1</strain>
    </source>
</reference>
<keyword evidence="1" id="KW-0472">Membrane</keyword>
<evidence type="ECO:0000256" key="1">
    <source>
        <dbReference type="SAM" id="Phobius"/>
    </source>
</evidence>
<organism evidence="2 3">
    <name type="scientific">Striga asiatica</name>
    <name type="common">Asiatic witchweed</name>
    <name type="synonym">Buchnera asiatica</name>
    <dbReference type="NCBI Taxonomy" id="4170"/>
    <lineage>
        <taxon>Eukaryota</taxon>
        <taxon>Viridiplantae</taxon>
        <taxon>Streptophyta</taxon>
        <taxon>Embryophyta</taxon>
        <taxon>Tracheophyta</taxon>
        <taxon>Spermatophyta</taxon>
        <taxon>Magnoliopsida</taxon>
        <taxon>eudicotyledons</taxon>
        <taxon>Gunneridae</taxon>
        <taxon>Pentapetalae</taxon>
        <taxon>asterids</taxon>
        <taxon>lamiids</taxon>
        <taxon>Lamiales</taxon>
        <taxon>Orobanchaceae</taxon>
        <taxon>Buchnereae</taxon>
        <taxon>Striga</taxon>
    </lineage>
</organism>
<keyword evidence="3" id="KW-1185">Reference proteome</keyword>